<protein>
    <recommendedName>
        <fullName evidence="3">Periplasmic protein</fullName>
    </recommendedName>
</protein>
<dbReference type="Proteomes" id="UP000256424">
    <property type="component" value="Unassembled WGS sequence"/>
</dbReference>
<evidence type="ECO:0000313" key="2">
    <source>
        <dbReference type="Proteomes" id="UP000256424"/>
    </source>
</evidence>
<dbReference type="InterPro" id="IPR028082">
    <property type="entry name" value="Peripla_BP_I"/>
</dbReference>
<evidence type="ECO:0008006" key="3">
    <source>
        <dbReference type="Google" id="ProtNLM"/>
    </source>
</evidence>
<evidence type="ECO:0000313" key="1">
    <source>
        <dbReference type="EMBL" id="RDU71342.1"/>
    </source>
</evidence>
<dbReference type="AlphaFoldDB" id="A0A3D8J1D9"/>
<keyword evidence="2" id="KW-1185">Reference proteome</keyword>
<reference evidence="1 2" key="1">
    <citation type="submission" date="2018-04" db="EMBL/GenBank/DDBJ databases">
        <title>Novel Campyloabacter and Helicobacter Species and Strains.</title>
        <authorList>
            <person name="Mannion A.J."/>
            <person name="Shen Z."/>
            <person name="Fox J.G."/>
        </authorList>
    </citation>
    <scope>NUCLEOTIDE SEQUENCE [LARGE SCALE GENOMIC DNA]</scope>
    <source>
        <strain evidence="1 2">MIT 97-5075</strain>
    </source>
</reference>
<accession>A0A3D8J1D9</accession>
<name>A0A3D8J1D9_9HELI</name>
<dbReference type="OrthoDB" id="5337863at2"/>
<organism evidence="1 2">
    <name type="scientific">Helicobacter aurati</name>
    <dbReference type="NCBI Taxonomy" id="137778"/>
    <lineage>
        <taxon>Bacteria</taxon>
        <taxon>Pseudomonadati</taxon>
        <taxon>Campylobacterota</taxon>
        <taxon>Epsilonproteobacteria</taxon>
        <taxon>Campylobacterales</taxon>
        <taxon>Helicobacteraceae</taxon>
        <taxon>Helicobacter</taxon>
    </lineage>
</organism>
<dbReference type="Gene3D" id="3.40.50.2300">
    <property type="match status" value="2"/>
</dbReference>
<proteinExistence type="predicted"/>
<dbReference type="RefSeq" id="WP_104763678.1">
    <property type="nucleotide sequence ID" value="NZ_FZPM01000028.1"/>
</dbReference>
<sequence>MLYRILICIVVICNTSVWAKEHFISPLPIPTQEIVELDLRKCNKSCLNKLFDNGLYFSFLAKYRDNRDKTLRDKFQLAAKLLDSTILPTQKTQAAVRIALLIPQKNIGRYSVSSADSILTYLIAKGGDFEFNVFDSQNEESPNLQKTYAQIQEQDFNYIIAILTNKGLENLINSTEITIPVFVPTLNKVHISPSLNTQNILFGGIDYNKQITMLLDLAHNKKAKIVSYNDDGLVGKMLGNLVAAQSEDIFIAETIDSKKATKFTESINKIKKHLKESIIILNTSVTKSGLIIPQIGNTSNMPIAFLSTQMNYNPYLLRLIPKEDSTKIFVVSAINQINNKLLAFSDLLSADLQYDWVNYATALAVDILLTTNTKGGIRFFSEKLQGNQVLYYDRFYGVKDSHFVPVKLR</sequence>
<dbReference type="SUPFAM" id="SSF53822">
    <property type="entry name" value="Periplasmic binding protein-like I"/>
    <property type="match status" value="1"/>
</dbReference>
<dbReference type="EMBL" id="NXLW01000012">
    <property type="protein sequence ID" value="RDU71342.1"/>
    <property type="molecule type" value="Genomic_DNA"/>
</dbReference>
<gene>
    <name evidence="1" type="ORF">CQA66_06625</name>
</gene>
<comment type="caution">
    <text evidence="1">The sequence shown here is derived from an EMBL/GenBank/DDBJ whole genome shotgun (WGS) entry which is preliminary data.</text>
</comment>